<sequence length="1141" mass="126723">MSIQPPKIDKRTYQEIVAQTEQLAQKFTEWRPRADGKPDAGRALIRIFGRMATLVSDRINQAPEKNFLAFLDTIGTQILPPIPARVPLTFNLVSGSSTDASVPAGTQVAAPPIEGEEEVVFETERDLALITAQLQAVFVREPFTDKYSDRTSESISNINAAFKAFEANKPNEHYFFLAQDQLFALPEKKTITFIFYSTEISQFAQLPLSWSYWDGANWQELQPFYLNGTTWLPTPPSLTTAQREMQVAIRDLPVPARKTINGVEAAWLRVGLNTSIAPTQSLPHIDAILTGVLIERNNLIQPDLCFFNASLLDLSKDFYPFGQQPRFNDTFYIASQEIFAKPRAVVTIEVKLSEIPVNKNGGAELVWEVYNGSSWEILGRSSVSNSKLSGQPEFSDRTQAFTQDGQITFTLPAQIQPTTVSGTTNCWLRVRLIKGNYGTEATYRQTTNASNQIIIEPVPASFAAPSVQSIGLKYHYQAWDALSACHTYNNFTYADRTAQLIDYGSNFQPLTPTAPTAEEINFGSNVQLFSLCADIRPTLYLGFDRPLPNRTITLYFQVEPPRPGEISQANAIATPARVVWEYRSPTGWVPLSLQDETEAFSQRGLLRFIGPSDFASCHEFGQSLYWIRARWESGGFVVPPRLRRILTNTTWASQAVTIAEEILGTSDGNPHQTYRTVQKPVLLGQRLEVFEPTEPSLVEGKGERGKGEKGESVEIVRNEAGQVQGAWVTWQEVPDFYGSGPRDRHYVLDRLTGEVRFGDGIHGAIPPQGFLNNIQLAPYRTGGGKRGNRAALTVTELKTTVPYVDSVTNLEPAAGGAEGESLERVKERGPKALRHRGRAVTVEDMEDLALEASTEVARALAIAPQFNPIDGLQWLPIYRMNLDAPGEIKVETIALPDSIALEVNINGLGQSNPYTSQELSTTNPVIFYTVTQEQFQLGREWSITFTNLGDSSADSVRIKITYPTGSLDVEFQAPPMNSRSASNPYQGITAAGRVELIIVPQSSDPQPTPTLSLLERVERYIRDRCSPAVDLHLTEPDWVEVTIRANIVPISLEKVDEIKQAATDTLIAFLHPLTGGRQGRGWDFGRRPHESDLYAVLEKVDGVDYVASLSIDSPSLDQLPDTRRNRFLIYSGAHQITCSQI</sequence>
<accession>A0A1U7I513</accession>
<dbReference type="AlphaFoldDB" id="A0A1U7I513"/>
<dbReference type="EMBL" id="MRCE01000052">
    <property type="protein sequence ID" value="OKH31281.1"/>
    <property type="molecule type" value="Genomic_DNA"/>
</dbReference>
<gene>
    <name evidence="1" type="ORF">NIES2119_29170</name>
</gene>
<proteinExistence type="predicted"/>
<comment type="caution">
    <text evidence="1">The sequence shown here is derived from an EMBL/GenBank/DDBJ whole genome shotgun (WGS) entry which is preliminary data.</text>
</comment>
<evidence type="ECO:0000313" key="2">
    <source>
        <dbReference type="Proteomes" id="UP000185860"/>
    </source>
</evidence>
<dbReference type="RefSeq" id="WP_073596993.1">
    <property type="nucleotide sequence ID" value="NZ_MRCE01000052.1"/>
</dbReference>
<dbReference type="STRING" id="454136.NIES2119_29170"/>
<organism evidence="1 2">
    <name type="scientific">[Phormidium ambiguum] IAM M-71</name>
    <dbReference type="NCBI Taxonomy" id="454136"/>
    <lineage>
        <taxon>Bacteria</taxon>
        <taxon>Bacillati</taxon>
        <taxon>Cyanobacteriota</taxon>
        <taxon>Cyanophyceae</taxon>
        <taxon>Oscillatoriophycideae</taxon>
        <taxon>Aerosakkonematales</taxon>
        <taxon>Aerosakkonemataceae</taxon>
        <taxon>Floridanema</taxon>
    </lineage>
</organism>
<reference evidence="1 2" key="1">
    <citation type="submission" date="2016-11" db="EMBL/GenBank/DDBJ databases">
        <title>Draft Genome Sequences of Nine Cyanobacterial Strains from Diverse Habitats.</title>
        <authorList>
            <person name="Zhu T."/>
            <person name="Hou S."/>
            <person name="Lu X."/>
            <person name="Hess W.R."/>
        </authorList>
    </citation>
    <scope>NUCLEOTIDE SEQUENCE [LARGE SCALE GENOMIC DNA]</scope>
    <source>
        <strain evidence="1 2">IAM M-71</strain>
    </source>
</reference>
<dbReference type="OrthoDB" id="9027184at2"/>
<protein>
    <submittedName>
        <fullName evidence="1">Uncharacterized protein</fullName>
    </submittedName>
</protein>
<dbReference type="Proteomes" id="UP000185860">
    <property type="component" value="Unassembled WGS sequence"/>
</dbReference>
<name>A0A1U7I513_9CYAN</name>
<evidence type="ECO:0000313" key="1">
    <source>
        <dbReference type="EMBL" id="OKH31281.1"/>
    </source>
</evidence>